<dbReference type="PANTHER" id="PTHR30290">
    <property type="entry name" value="PERIPLASMIC BINDING COMPONENT OF ABC TRANSPORTER"/>
    <property type="match status" value="1"/>
</dbReference>
<evidence type="ECO:0000256" key="2">
    <source>
        <dbReference type="ARBA" id="ARBA00022856"/>
    </source>
</evidence>
<dbReference type="InterPro" id="IPR000914">
    <property type="entry name" value="SBP_5_dom"/>
</dbReference>
<organism evidence="6 7">
    <name type="scientific">Ectopseudomonas mendocina</name>
    <name type="common">Pseudomonas mendocina</name>
    <dbReference type="NCBI Taxonomy" id="300"/>
    <lineage>
        <taxon>Bacteria</taxon>
        <taxon>Pseudomonadati</taxon>
        <taxon>Pseudomonadota</taxon>
        <taxon>Gammaproteobacteria</taxon>
        <taxon>Pseudomonadales</taxon>
        <taxon>Pseudomonadaceae</taxon>
        <taxon>Ectopseudomonas</taxon>
    </lineage>
</organism>
<evidence type="ECO:0000259" key="5">
    <source>
        <dbReference type="Pfam" id="PF00496"/>
    </source>
</evidence>
<accession>A0A2R3QVK1</accession>
<feature type="chain" id="PRO_5015345302" evidence="4">
    <location>
        <begin position="20"/>
        <end position="609"/>
    </location>
</feature>
<dbReference type="Gene3D" id="3.40.190.10">
    <property type="entry name" value="Periplasmic binding protein-like II"/>
    <property type="match status" value="1"/>
</dbReference>
<dbReference type="Proteomes" id="UP000238327">
    <property type="component" value="Chromosome"/>
</dbReference>
<keyword evidence="3" id="KW-0653">Protein transport</keyword>
<keyword evidence="3" id="KW-0813">Transport</keyword>
<gene>
    <name evidence="6" type="ORF">C7A17_24145</name>
</gene>
<reference evidence="6 7" key="1">
    <citation type="submission" date="2018-03" db="EMBL/GenBank/DDBJ databases">
        <title>Complete genome sequence and methylome analysis of Pseudomonas mendocina NEB 698.</title>
        <authorList>
            <person name="Morgan R.D."/>
        </authorList>
    </citation>
    <scope>NUCLEOTIDE SEQUENCE [LARGE SCALE GENOMIC DNA]</scope>
    <source>
        <strain evidence="6 7">NEB698</strain>
    </source>
</reference>
<evidence type="ECO:0000313" key="6">
    <source>
        <dbReference type="EMBL" id="AVO55712.1"/>
    </source>
</evidence>
<dbReference type="PIRSF" id="PIRSF002741">
    <property type="entry name" value="MppA"/>
    <property type="match status" value="1"/>
</dbReference>
<evidence type="ECO:0000256" key="1">
    <source>
        <dbReference type="ARBA" id="ARBA00022729"/>
    </source>
</evidence>
<dbReference type="InterPro" id="IPR039424">
    <property type="entry name" value="SBP_5"/>
</dbReference>
<keyword evidence="1 4" id="KW-0732">Signal</keyword>
<dbReference type="RefSeq" id="WP_106741493.1">
    <property type="nucleotide sequence ID" value="NZ_CP027657.1"/>
</dbReference>
<name>A0A2R3QVK1_ECTME</name>
<dbReference type="InterPro" id="IPR030678">
    <property type="entry name" value="Peptide/Ni-bd"/>
</dbReference>
<dbReference type="EMBL" id="CP027657">
    <property type="protein sequence ID" value="AVO55712.1"/>
    <property type="molecule type" value="Genomic_DNA"/>
</dbReference>
<dbReference type="PANTHER" id="PTHR30290:SF64">
    <property type="entry name" value="ABC TRANSPORTER PERIPLASMIC BINDING PROTEIN"/>
    <property type="match status" value="1"/>
</dbReference>
<dbReference type="Pfam" id="PF00496">
    <property type="entry name" value="SBP_bac_5"/>
    <property type="match status" value="1"/>
</dbReference>
<dbReference type="GO" id="GO:0043190">
    <property type="term" value="C:ATP-binding cassette (ABC) transporter complex"/>
    <property type="evidence" value="ECO:0007669"/>
    <property type="project" value="InterPro"/>
</dbReference>
<dbReference type="STRING" id="1001585.MDS_2214"/>
<feature type="signal peptide" evidence="4">
    <location>
        <begin position="1"/>
        <end position="19"/>
    </location>
</feature>
<keyword evidence="2" id="KW-0571">Peptide transport</keyword>
<proteinExistence type="predicted"/>
<dbReference type="GO" id="GO:1904680">
    <property type="term" value="F:peptide transmembrane transporter activity"/>
    <property type="evidence" value="ECO:0007669"/>
    <property type="project" value="TreeGrafter"/>
</dbReference>
<evidence type="ECO:0000256" key="4">
    <source>
        <dbReference type="SAM" id="SignalP"/>
    </source>
</evidence>
<protein>
    <submittedName>
        <fullName evidence="6">ABC transporter substrate-binding protein</fullName>
    </submittedName>
</protein>
<evidence type="ECO:0000256" key="3">
    <source>
        <dbReference type="ARBA" id="ARBA00022927"/>
    </source>
</evidence>
<dbReference type="Gene3D" id="3.10.105.10">
    <property type="entry name" value="Dipeptide-binding Protein, Domain 3"/>
    <property type="match status" value="1"/>
</dbReference>
<dbReference type="OrthoDB" id="9803988at2"/>
<dbReference type="CDD" id="cd08497">
    <property type="entry name" value="MbnE-like"/>
    <property type="match status" value="1"/>
</dbReference>
<dbReference type="SUPFAM" id="SSF53850">
    <property type="entry name" value="Periplasmic binding protein-like II"/>
    <property type="match status" value="1"/>
</dbReference>
<dbReference type="GO" id="GO:0015833">
    <property type="term" value="P:peptide transport"/>
    <property type="evidence" value="ECO:0007669"/>
    <property type="project" value="UniProtKB-KW"/>
</dbReference>
<dbReference type="GO" id="GO:0042884">
    <property type="term" value="P:microcin transport"/>
    <property type="evidence" value="ECO:0007669"/>
    <property type="project" value="TreeGrafter"/>
</dbReference>
<dbReference type="AlphaFoldDB" id="A0A2R3QVK1"/>
<feature type="domain" description="Solute-binding protein family 5" evidence="5">
    <location>
        <begin position="114"/>
        <end position="501"/>
    </location>
</feature>
<dbReference type="GO" id="GO:0030288">
    <property type="term" value="C:outer membrane-bounded periplasmic space"/>
    <property type="evidence" value="ECO:0007669"/>
    <property type="project" value="TreeGrafter"/>
</dbReference>
<sequence>MRPLLLLFLSLALSFPASATISESHGYAQFGTLKYPASFSHFDWVNPDAPKSGTLRIMAAGTFDTLNPYTFKGSSPISTAHFLQYGVNELNEPLMVGTGAYDPSGDEPASSYGLIARSVEYSEDRSWVVFNLRPEARFHDGKPITAYDVAFSYRLLRNEGHPQYRTNLQEVKRVDILNRHRIRFVLKRAGNPLLILRLGELPVLPQHYWKDRDFKATTFEAPLGSGPYRIVQVVPGRRLVFERVKDWWGKDLPVNRGKYNFDRVEVEFYRDNHVAFEAFKAGEFDLYIENQAKNWANGYRFPAVTRGEVIRAEIPHQIPTQTQALFMNTRRTLFSDRRVREALGLMFDFEWTNRTLFNNAYVRAASYYPNSEFSATGKPEGAEWLLLSPHRDKLPKRLFSEPPTQPVTDGRGVPRETMRRALGLLADAGWKPTGQQLRNARGERFEFEVMLVNPSLERILQPYTASLASIGIRANLRTVDRAQYKQRLDQFDYDMILLTLPQTLSPGLEQSMYFHSSQVGIRGGRNYAGVADPVVDEMIDKLLSAQTRDEQVAATRALDRVLLWQHYSIPNWYINYHRLAYRNRFAFVTTPPYTLGLRTWWLKPTENAR</sequence>
<dbReference type="GO" id="GO:0015031">
    <property type="term" value="P:protein transport"/>
    <property type="evidence" value="ECO:0007669"/>
    <property type="project" value="UniProtKB-KW"/>
</dbReference>
<evidence type="ECO:0000313" key="7">
    <source>
        <dbReference type="Proteomes" id="UP000238327"/>
    </source>
</evidence>